<dbReference type="SUPFAM" id="SSF56784">
    <property type="entry name" value="HAD-like"/>
    <property type="match status" value="1"/>
</dbReference>
<evidence type="ECO:0000256" key="5">
    <source>
        <dbReference type="ARBA" id="ARBA00022741"/>
    </source>
</evidence>
<feature type="transmembrane region" description="Helical" evidence="13">
    <location>
        <begin position="754"/>
        <end position="776"/>
    </location>
</feature>
<keyword evidence="4 13" id="KW-0812">Transmembrane</keyword>
<dbReference type="SFLD" id="SFLDF00027">
    <property type="entry name" value="p-type_atpase"/>
    <property type="match status" value="1"/>
</dbReference>
<evidence type="ECO:0000313" key="16">
    <source>
        <dbReference type="Proteomes" id="UP001170379"/>
    </source>
</evidence>
<reference evidence="15" key="2">
    <citation type="journal article" date="2022" name="Sci. Rep.">
        <title>In silico prediction of the enzymes involved in the degradation of the herbicide molinate by Gulosibacter molinativorax ON4T.</title>
        <authorList>
            <person name="Lopes A.R."/>
            <person name="Bunin E."/>
            <person name="Viana A.T."/>
            <person name="Froufe H."/>
            <person name="Munoz-Merida A."/>
            <person name="Pinho D."/>
            <person name="Figueiredo J."/>
            <person name="Barroso C."/>
            <person name="Vaz-Moreira I."/>
            <person name="Bellanger X."/>
            <person name="Egas C."/>
            <person name="Nunes O.C."/>
        </authorList>
    </citation>
    <scope>NUCLEOTIDE SEQUENCE</scope>
    <source>
        <strain evidence="15">ON4</strain>
    </source>
</reference>
<gene>
    <name evidence="15" type="ORF">C7K25_15230</name>
</gene>
<name>A0ABT7CC22_9MICO</name>
<dbReference type="Pfam" id="PF00689">
    <property type="entry name" value="Cation_ATPase_C"/>
    <property type="match status" value="1"/>
</dbReference>
<keyword evidence="11" id="KW-0175">Coiled coil</keyword>
<dbReference type="InterPro" id="IPR018303">
    <property type="entry name" value="ATPase_P-typ_P_site"/>
</dbReference>
<keyword evidence="9 13" id="KW-0472">Membrane</keyword>
<dbReference type="SFLD" id="SFLDG00002">
    <property type="entry name" value="C1.7:_P-type_atpase_like"/>
    <property type="match status" value="1"/>
</dbReference>
<dbReference type="SFLD" id="SFLDS00003">
    <property type="entry name" value="Haloacid_Dehalogenase"/>
    <property type="match status" value="1"/>
</dbReference>
<keyword evidence="8 13" id="KW-1133">Transmembrane helix</keyword>
<keyword evidence="6" id="KW-0067">ATP-binding</keyword>
<feature type="transmembrane region" description="Helical" evidence="13">
    <location>
        <begin position="859"/>
        <end position="876"/>
    </location>
</feature>
<keyword evidence="7" id="KW-1278">Translocase</keyword>
<dbReference type="InterPro" id="IPR023298">
    <property type="entry name" value="ATPase_P-typ_TM_dom_sf"/>
</dbReference>
<dbReference type="InterPro" id="IPR050510">
    <property type="entry name" value="Cation_transp_ATPase_P-type"/>
</dbReference>
<evidence type="ECO:0000256" key="11">
    <source>
        <dbReference type="SAM" id="Coils"/>
    </source>
</evidence>
<keyword evidence="16" id="KW-1185">Reference proteome</keyword>
<dbReference type="InterPro" id="IPR001757">
    <property type="entry name" value="P_typ_ATPase"/>
</dbReference>
<feature type="transmembrane region" description="Helical" evidence="13">
    <location>
        <begin position="932"/>
        <end position="952"/>
    </location>
</feature>
<evidence type="ECO:0000256" key="6">
    <source>
        <dbReference type="ARBA" id="ARBA00022840"/>
    </source>
</evidence>
<evidence type="ECO:0000259" key="14">
    <source>
        <dbReference type="SMART" id="SM00831"/>
    </source>
</evidence>
<evidence type="ECO:0000256" key="8">
    <source>
        <dbReference type="ARBA" id="ARBA00022989"/>
    </source>
</evidence>
<dbReference type="NCBIfam" id="TIGR01494">
    <property type="entry name" value="ATPase_P-type"/>
    <property type="match status" value="2"/>
</dbReference>
<evidence type="ECO:0000256" key="13">
    <source>
        <dbReference type="SAM" id="Phobius"/>
    </source>
</evidence>
<feature type="transmembrane region" description="Helical" evidence="13">
    <location>
        <begin position="282"/>
        <end position="304"/>
    </location>
</feature>
<dbReference type="PANTHER" id="PTHR43294:SF21">
    <property type="entry name" value="CATION TRANSPORTING ATPASE"/>
    <property type="match status" value="1"/>
</dbReference>
<evidence type="ECO:0000256" key="10">
    <source>
        <dbReference type="ARBA" id="ARBA00049360"/>
    </source>
</evidence>
<feature type="transmembrane region" description="Helical" evidence="13">
    <location>
        <begin position="897"/>
        <end position="917"/>
    </location>
</feature>
<dbReference type="Gene3D" id="3.40.50.1000">
    <property type="entry name" value="HAD superfamily/HAD-like"/>
    <property type="match status" value="1"/>
</dbReference>
<dbReference type="Pfam" id="PF00690">
    <property type="entry name" value="Cation_ATPase_N"/>
    <property type="match status" value="1"/>
</dbReference>
<evidence type="ECO:0000256" key="12">
    <source>
        <dbReference type="SAM" id="MobiDB-lite"/>
    </source>
</evidence>
<dbReference type="GO" id="GO:0016787">
    <property type="term" value="F:hydrolase activity"/>
    <property type="evidence" value="ECO:0007669"/>
    <property type="project" value="UniProtKB-KW"/>
</dbReference>
<dbReference type="InterPro" id="IPR023214">
    <property type="entry name" value="HAD_sf"/>
</dbReference>
<sequence>MIRRVEGRIMDAQQQIASQQGNSGRHHRGHDSASEGAASERWTETAYLLSADEVLERLESSATGLSAEEAQRRAQEFGPNAIISLERDNAFLRYLNQFKDWLIILLLACAAVTAYLGDWNTSIVLLVLVGINTVIGFTQEQRARHTMKSLEDLVKPSAEVLRDGKLLEIESASIVPGDVVRLAEGDFVPADVRIIEAQALSTNEFALTGESEPSRKHTHAIKHEVPLGDRFNLAFAGTTVAQGEGLGVAIDTGMRMELGRIASLSESAVPTPSPLQRETTRIAQVVGTLVVGLTAIVLALGVWANMPFREALLFAVGMACALVPQGLPAEVNTALAQASSTLARKNALVKRLTSVETLGATAVICTDKTGTLTKNEMTVEELLIGLTPATVTGTGYAPEGELVDDEGRTLAPEATPRILLECGVLASNAKLLPPDAEHADWWILGDPTEGALLTLAAKGGIDLDALQREQQEIRELPFDSVRQRMTSIRLDARGKYRAWVKGNPERVLERAVSILDGEAVRPLTDEDRAHILGIVREREQRALRNLALAVRDLDREDARAENEGPMIIEQGLTFLGVASMIDPVRDEVPSAIAATLGAHIRINIITGDSALTASAIARSAGLVDEQNGELRTVTTAQLQQLTDAQVLELALAGGVVFSRVSPEDKLRIVNLIKGSGTVVAVTGDGINDAPALRSASIGVAMGRSGTDVAKQSADLILLDDSFASLVRAIREGRRIYANIAKGVLSCLTTNAAELVVNLVSLALAAVAGVPVALNVLQILAIDLLGEILPIAALGSDPEEGETMRRAPRDRRARILNRRTLLDVGLSGTVMGVLALAGYLLTYRMHGVDPAGLAATDTSAQLASTVTYVTILVTQFVNIIHRRSVHGAFSRIQLRNRWFWLAVLVATVLMLAIVYVPFIGEFFGTAPLGLEEWGLVLIAAAVMLAARYVIAWLPAVRGEREAA</sequence>
<dbReference type="PROSITE" id="PS00154">
    <property type="entry name" value="ATPASE_E1_E2"/>
    <property type="match status" value="1"/>
</dbReference>
<evidence type="ECO:0000256" key="2">
    <source>
        <dbReference type="ARBA" id="ARBA00005675"/>
    </source>
</evidence>
<comment type="caution">
    <text evidence="15">The sequence shown here is derived from an EMBL/GenBank/DDBJ whole genome shotgun (WGS) entry which is preliminary data.</text>
</comment>
<feature type="transmembrane region" description="Helical" evidence="13">
    <location>
        <begin position="123"/>
        <end position="139"/>
    </location>
</feature>
<feature type="domain" description="Cation-transporting P-type ATPase N-terminal" evidence="14">
    <location>
        <begin position="45"/>
        <end position="118"/>
    </location>
</feature>
<dbReference type="EMBL" id="PXVD01000038">
    <property type="protein sequence ID" value="MDJ1372690.1"/>
    <property type="molecule type" value="Genomic_DNA"/>
</dbReference>
<feature type="region of interest" description="Disordered" evidence="12">
    <location>
        <begin position="14"/>
        <end position="40"/>
    </location>
</feature>
<dbReference type="Gene3D" id="1.20.1110.10">
    <property type="entry name" value="Calcium-transporting ATPase, transmembrane domain"/>
    <property type="match status" value="1"/>
</dbReference>
<feature type="compositionally biased region" description="Polar residues" evidence="12">
    <location>
        <begin position="14"/>
        <end position="23"/>
    </location>
</feature>
<dbReference type="PRINTS" id="PR00121">
    <property type="entry name" value="NAKATPASE"/>
</dbReference>
<evidence type="ECO:0000256" key="4">
    <source>
        <dbReference type="ARBA" id="ARBA00022692"/>
    </source>
</evidence>
<keyword evidence="5" id="KW-0547">Nucleotide-binding</keyword>
<dbReference type="SUPFAM" id="SSF81653">
    <property type="entry name" value="Calcium ATPase, transduction domain A"/>
    <property type="match status" value="1"/>
</dbReference>
<dbReference type="Pfam" id="PF13246">
    <property type="entry name" value="Cation_ATPase"/>
    <property type="match status" value="1"/>
</dbReference>
<dbReference type="Pfam" id="PF00122">
    <property type="entry name" value="E1-E2_ATPase"/>
    <property type="match status" value="1"/>
</dbReference>
<dbReference type="Proteomes" id="UP001170379">
    <property type="component" value="Unassembled WGS sequence"/>
</dbReference>
<dbReference type="InterPro" id="IPR023299">
    <property type="entry name" value="ATPase_P-typ_cyto_dom_N"/>
</dbReference>
<dbReference type="InterPro" id="IPR044492">
    <property type="entry name" value="P_typ_ATPase_HD_dom"/>
</dbReference>
<comment type="similarity">
    <text evidence="2">Belongs to the cation transport ATPase (P-type) (TC 3.A.3) family. Type IIA subfamily.</text>
</comment>
<accession>A0ABT7CC22</accession>
<feature type="transmembrane region" description="Helical" evidence="13">
    <location>
        <begin position="101"/>
        <end position="117"/>
    </location>
</feature>
<dbReference type="SUPFAM" id="SSF81665">
    <property type="entry name" value="Calcium ATPase, transmembrane domain M"/>
    <property type="match status" value="1"/>
</dbReference>
<evidence type="ECO:0000313" key="15">
    <source>
        <dbReference type="EMBL" id="MDJ1372690.1"/>
    </source>
</evidence>
<dbReference type="InterPro" id="IPR036412">
    <property type="entry name" value="HAD-like_sf"/>
</dbReference>
<dbReference type="RefSeq" id="WP_084147407.1">
    <property type="nucleotide sequence ID" value="NZ_CP028426.1"/>
</dbReference>
<dbReference type="InterPro" id="IPR008250">
    <property type="entry name" value="ATPase_P-typ_transduc_dom_A_sf"/>
</dbReference>
<dbReference type="SMART" id="SM00831">
    <property type="entry name" value="Cation_ATPase_N"/>
    <property type="match status" value="1"/>
</dbReference>
<dbReference type="InterPro" id="IPR059000">
    <property type="entry name" value="ATPase_P-type_domA"/>
</dbReference>
<dbReference type="Gene3D" id="2.70.150.10">
    <property type="entry name" value="Calcium-transporting ATPase, cytoplasmic transduction domain A"/>
    <property type="match status" value="1"/>
</dbReference>
<keyword evidence="3" id="KW-1003">Cell membrane</keyword>
<feature type="transmembrane region" description="Helical" evidence="13">
    <location>
        <begin position="820"/>
        <end position="839"/>
    </location>
</feature>
<evidence type="ECO:0000256" key="1">
    <source>
        <dbReference type="ARBA" id="ARBA00004651"/>
    </source>
</evidence>
<evidence type="ECO:0000256" key="9">
    <source>
        <dbReference type="ARBA" id="ARBA00023136"/>
    </source>
</evidence>
<evidence type="ECO:0000256" key="3">
    <source>
        <dbReference type="ARBA" id="ARBA00022475"/>
    </source>
</evidence>
<feature type="coiled-coil region" evidence="11">
    <location>
        <begin position="536"/>
        <end position="563"/>
    </location>
</feature>
<keyword evidence="15" id="KW-0378">Hydrolase</keyword>
<comment type="catalytic activity">
    <reaction evidence="10">
        <text>ATP + H2O = ADP + phosphate + H(+)</text>
        <dbReference type="Rhea" id="RHEA:13065"/>
        <dbReference type="ChEBI" id="CHEBI:15377"/>
        <dbReference type="ChEBI" id="CHEBI:15378"/>
        <dbReference type="ChEBI" id="CHEBI:30616"/>
        <dbReference type="ChEBI" id="CHEBI:43474"/>
        <dbReference type="ChEBI" id="CHEBI:456216"/>
    </reaction>
</comment>
<protein>
    <submittedName>
        <fullName evidence="15">HAD family hydrolase</fullName>
    </submittedName>
</protein>
<comment type="subcellular location">
    <subcellularLocation>
        <location evidence="1">Cell membrane</location>
        <topology evidence="1">Multi-pass membrane protein</topology>
    </subcellularLocation>
</comment>
<dbReference type="Gene3D" id="3.40.1110.10">
    <property type="entry name" value="Calcium-transporting ATPase, cytoplasmic domain N"/>
    <property type="match status" value="1"/>
</dbReference>
<dbReference type="PANTHER" id="PTHR43294">
    <property type="entry name" value="SODIUM/POTASSIUM-TRANSPORTING ATPASE SUBUNIT ALPHA"/>
    <property type="match status" value="1"/>
</dbReference>
<evidence type="ECO:0000256" key="7">
    <source>
        <dbReference type="ARBA" id="ARBA00022967"/>
    </source>
</evidence>
<dbReference type="SUPFAM" id="SSF81660">
    <property type="entry name" value="Metal cation-transporting ATPase, ATP-binding domain N"/>
    <property type="match status" value="1"/>
</dbReference>
<dbReference type="InterPro" id="IPR006068">
    <property type="entry name" value="ATPase_P-typ_cation-transptr_C"/>
</dbReference>
<dbReference type="InterPro" id="IPR004014">
    <property type="entry name" value="ATPase_P-typ_cation-transptr_N"/>
</dbReference>
<reference evidence="15" key="1">
    <citation type="submission" date="2018-03" db="EMBL/GenBank/DDBJ databases">
        <authorList>
            <person name="Nunes O.C."/>
            <person name="Lopes A.R."/>
            <person name="Froufe H."/>
            <person name="Munoz-Merida A."/>
            <person name="Barroso C."/>
            <person name="Egas C."/>
        </authorList>
    </citation>
    <scope>NUCLEOTIDE SEQUENCE</scope>
    <source>
        <strain evidence="15">ON4</strain>
    </source>
</reference>
<proteinExistence type="inferred from homology"/>
<dbReference type="PRINTS" id="PR00119">
    <property type="entry name" value="CATATPASE"/>
</dbReference>
<organism evidence="15 16">
    <name type="scientific">Gulosibacter molinativorax</name>
    <dbReference type="NCBI Taxonomy" id="256821"/>
    <lineage>
        <taxon>Bacteria</taxon>
        <taxon>Bacillati</taxon>
        <taxon>Actinomycetota</taxon>
        <taxon>Actinomycetes</taxon>
        <taxon>Micrococcales</taxon>
        <taxon>Microbacteriaceae</taxon>
        <taxon>Gulosibacter</taxon>
    </lineage>
</organism>